<reference evidence="2 3" key="1">
    <citation type="submission" date="2018-05" db="EMBL/GenBank/DDBJ databases">
        <title>Rhodobacteraceae gen. nov., sp. nov. isolated from sea water.</title>
        <authorList>
            <person name="Ren Y."/>
        </authorList>
    </citation>
    <scope>NUCLEOTIDE SEQUENCE [LARGE SCALE GENOMIC DNA]</scope>
    <source>
        <strain evidence="2 3">TG-679</strain>
    </source>
</reference>
<evidence type="ECO:0000313" key="2">
    <source>
        <dbReference type="EMBL" id="PWR04054.1"/>
    </source>
</evidence>
<dbReference type="InterPro" id="IPR032710">
    <property type="entry name" value="NTF2-like_dom_sf"/>
</dbReference>
<proteinExistence type="predicted"/>
<accession>A0A2V2LKI8</accession>
<dbReference type="Proteomes" id="UP000245680">
    <property type="component" value="Unassembled WGS sequence"/>
</dbReference>
<dbReference type="SUPFAM" id="SSF54427">
    <property type="entry name" value="NTF2-like"/>
    <property type="match status" value="1"/>
</dbReference>
<dbReference type="RefSeq" id="WP_109810283.1">
    <property type="nucleotide sequence ID" value="NZ_QGKU01000012.1"/>
</dbReference>
<protein>
    <submittedName>
        <fullName evidence="2">Isopropylmalate/homocitrate/citramalate synthase</fullName>
    </submittedName>
</protein>
<gene>
    <name evidence="2" type="ORF">DKT77_03145</name>
</gene>
<evidence type="ECO:0000259" key="1">
    <source>
        <dbReference type="Pfam" id="PF12680"/>
    </source>
</evidence>
<dbReference type="AlphaFoldDB" id="A0A2V2LKI8"/>
<comment type="caution">
    <text evidence="2">The sequence shown here is derived from an EMBL/GenBank/DDBJ whole genome shotgun (WGS) entry which is preliminary data.</text>
</comment>
<dbReference type="EMBL" id="QGKU01000012">
    <property type="protein sequence ID" value="PWR04054.1"/>
    <property type="molecule type" value="Genomic_DNA"/>
</dbReference>
<dbReference type="Gene3D" id="3.10.450.50">
    <property type="match status" value="1"/>
</dbReference>
<organism evidence="2 3">
    <name type="scientific">Meridianimarinicoccus roseus</name>
    <dbReference type="NCBI Taxonomy" id="2072018"/>
    <lineage>
        <taxon>Bacteria</taxon>
        <taxon>Pseudomonadati</taxon>
        <taxon>Pseudomonadota</taxon>
        <taxon>Alphaproteobacteria</taxon>
        <taxon>Rhodobacterales</taxon>
        <taxon>Paracoccaceae</taxon>
        <taxon>Meridianimarinicoccus</taxon>
    </lineage>
</organism>
<feature type="domain" description="SnoaL-like" evidence="1">
    <location>
        <begin position="8"/>
        <end position="116"/>
    </location>
</feature>
<sequence>MPATDDLITRYFEAFNAGDSAAMLDLLAEDVVHYPNQGEPRRGKALFAEFCAHMDRCYSEQLTDIVVFTNGDRAAAEFTVNGTYKADDDGLPAATGQTYTLPAASFFNVEDGKISRVTTYYNLQDWIAQVAPGAA</sequence>
<keyword evidence="3" id="KW-1185">Reference proteome</keyword>
<dbReference type="InterPro" id="IPR037401">
    <property type="entry name" value="SnoaL-like"/>
</dbReference>
<evidence type="ECO:0000313" key="3">
    <source>
        <dbReference type="Proteomes" id="UP000245680"/>
    </source>
</evidence>
<dbReference type="OrthoDB" id="582835at2"/>
<name>A0A2V2LKI8_9RHOB</name>
<dbReference type="NCBIfam" id="TIGR02096">
    <property type="entry name" value="ketosteroid isomerase-related protein"/>
    <property type="match status" value="1"/>
</dbReference>
<dbReference type="InterPro" id="IPR011721">
    <property type="entry name" value="CHP02096"/>
</dbReference>
<dbReference type="Pfam" id="PF12680">
    <property type="entry name" value="SnoaL_2"/>
    <property type="match status" value="1"/>
</dbReference>